<keyword evidence="1" id="KW-0812">Transmembrane</keyword>
<sequence length="301" mass="31502">MRADETGSARRTELREDRGYYAGLRGVRHAGRRGMLAVAVVLAAYFALAGAGSALVIPAVESAGFPGARTPLSLLMIALMLPVVWGTQRLVFGVPGRWLHSVSGRFRARLARTAALVTVPAFGIVIGTDWLMEGAPAFAPIAPSSLLALLLGILVAPFQAATEEYMFRGLIGRSVATWFHPAFVGTAMSMVVTTILFASFHGTADPWRLAFYAVFGACASLMTWRSGGVEAAVVMHTVNNIAALVGMIGDGGAPGSSDQTGQGSPRLLVAMAACAVVTGVVWWASTLAARRGTPSRAETTP</sequence>
<keyword evidence="3" id="KW-0378">Hydrolase</keyword>
<keyword evidence="1" id="KW-0472">Membrane</keyword>
<evidence type="ECO:0000313" key="4">
    <source>
        <dbReference type="Proteomes" id="UP001199642"/>
    </source>
</evidence>
<dbReference type="GO" id="GO:0008237">
    <property type="term" value="F:metallopeptidase activity"/>
    <property type="evidence" value="ECO:0007669"/>
    <property type="project" value="UniProtKB-KW"/>
</dbReference>
<feature type="transmembrane region" description="Helical" evidence="1">
    <location>
        <begin position="113"/>
        <end position="132"/>
    </location>
</feature>
<dbReference type="EMBL" id="CP082781">
    <property type="protein sequence ID" value="UGS27305.1"/>
    <property type="molecule type" value="Genomic_DNA"/>
</dbReference>
<keyword evidence="3" id="KW-0482">Metalloprotease</keyword>
<accession>A0ABY3RWE5</accession>
<proteinExistence type="predicted"/>
<feature type="transmembrane region" description="Helical" evidence="1">
    <location>
        <begin position="138"/>
        <end position="158"/>
    </location>
</feature>
<keyword evidence="3" id="KW-0645">Protease</keyword>
<name>A0ABY3RWE5_9MICO</name>
<evidence type="ECO:0000259" key="2">
    <source>
        <dbReference type="Pfam" id="PF02517"/>
    </source>
</evidence>
<dbReference type="Proteomes" id="UP001199642">
    <property type="component" value="Chromosome"/>
</dbReference>
<evidence type="ECO:0000256" key="1">
    <source>
        <dbReference type="SAM" id="Phobius"/>
    </source>
</evidence>
<dbReference type="Pfam" id="PF02517">
    <property type="entry name" value="Rce1-like"/>
    <property type="match status" value="1"/>
</dbReference>
<keyword evidence="1" id="KW-1133">Transmembrane helix</keyword>
<dbReference type="RefSeq" id="WP_231820711.1">
    <property type="nucleotide sequence ID" value="NZ_CP082781.1"/>
</dbReference>
<keyword evidence="4" id="KW-1185">Reference proteome</keyword>
<evidence type="ECO:0000313" key="3">
    <source>
        <dbReference type="EMBL" id="UGS27305.1"/>
    </source>
</evidence>
<feature type="transmembrane region" description="Helical" evidence="1">
    <location>
        <begin position="178"/>
        <end position="200"/>
    </location>
</feature>
<gene>
    <name evidence="3" type="ORF">K8F61_03605</name>
</gene>
<feature type="transmembrane region" description="Helical" evidence="1">
    <location>
        <begin position="268"/>
        <end position="289"/>
    </location>
</feature>
<feature type="transmembrane region" description="Helical" evidence="1">
    <location>
        <begin position="35"/>
        <end position="60"/>
    </location>
</feature>
<dbReference type="InterPro" id="IPR003675">
    <property type="entry name" value="Rce1/LyrA-like_dom"/>
</dbReference>
<reference evidence="3 4" key="1">
    <citation type="submission" date="2023-01" db="EMBL/GenBank/DDBJ databases">
        <title>Characterization of estradiol degrading bacteria Microbacterium sp. MZT7 and reveal degrading genes through genome analysis.</title>
        <authorList>
            <person name="Hao P."/>
            <person name="Gao Y."/>
        </authorList>
    </citation>
    <scope>NUCLEOTIDE SEQUENCE [LARGE SCALE GENOMIC DNA]</scope>
    <source>
        <strain evidence="3 4">MZT7</strain>
    </source>
</reference>
<feature type="transmembrane region" description="Helical" evidence="1">
    <location>
        <begin position="72"/>
        <end position="92"/>
    </location>
</feature>
<feature type="domain" description="CAAX prenyl protease 2/Lysostaphin resistance protein A-like" evidence="2">
    <location>
        <begin position="148"/>
        <end position="241"/>
    </location>
</feature>
<protein>
    <submittedName>
        <fullName evidence="3">CPBP family intramembrane metalloprotease</fullName>
    </submittedName>
</protein>
<organism evidence="3 4">
    <name type="scientific">Microbacterium resistens</name>
    <dbReference type="NCBI Taxonomy" id="156977"/>
    <lineage>
        <taxon>Bacteria</taxon>
        <taxon>Bacillati</taxon>
        <taxon>Actinomycetota</taxon>
        <taxon>Actinomycetes</taxon>
        <taxon>Micrococcales</taxon>
        <taxon>Microbacteriaceae</taxon>
        <taxon>Microbacterium</taxon>
    </lineage>
</organism>